<protein>
    <submittedName>
        <fullName evidence="2">Uncharacterized protein</fullName>
    </submittedName>
</protein>
<reference evidence="2 3" key="1">
    <citation type="submission" date="2024-01" db="EMBL/GenBank/DDBJ databases">
        <authorList>
            <person name="Waweru B."/>
        </authorList>
    </citation>
    <scope>NUCLEOTIDE SEQUENCE [LARGE SCALE GENOMIC DNA]</scope>
</reference>
<name>A0AAV1RQ59_9ROSI</name>
<dbReference type="EMBL" id="CAWUPB010001156">
    <property type="protein sequence ID" value="CAK7338835.1"/>
    <property type="molecule type" value="Genomic_DNA"/>
</dbReference>
<keyword evidence="3" id="KW-1185">Reference proteome</keyword>
<proteinExistence type="predicted"/>
<dbReference type="Proteomes" id="UP001314170">
    <property type="component" value="Unassembled WGS sequence"/>
</dbReference>
<feature type="region of interest" description="Disordered" evidence="1">
    <location>
        <begin position="219"/>
        <end position="239"/>
    </location>
</feature>
<evidence type="ECO:0000313" key="3">
    <source>
        <dbReference type="Proteomes" id="UP001314170"/>
    </source>
</evidence>
<comment type="caution">
    <text evidence="2">The sequence shown here is derived from an EMBL/GenBank/DDBJ whole genome shotgun (WGS) entry which is preliminary data.</text>
</comment>
<gene>
    <name evidence="2" type="ORF">DCAF_LOCUS13883</name>
</gene>
<sequence>MSRGAVKRIRTVGSAKKDFVRHACALIIGPRDIYTAGLKAGNNLAAALKARRPDIAGEKLQPVKVFSLNSPFNHEVFFGSRDWHEHDPEMHQLGSEPKPRWITMASGGLLLLLLWCRNSYKRKNDFWRRGLLSGSEPLHLLKKIWSGTRKLQYHFRLVCQIVVARLFIREKATFGLSLNLASGGFLIGSEPLDVPKRFGETRDPYNSLNTLQFIDVSSLPKNHGPNHSAHGLLSSNMQP</sequence>
<organism evidence="2 3">
    <name type="scientific">Dovyalis caffra</name>
    <dbReference type="NCBI Taxonomy" id="77055"/>
    <lineage>
        <taxon>Eukaryota</taxon>
        <taxon>Viridiplantae</taxon>
        <taxon>Streptophyta</taxon>
        <taxon>Embryophyta</taxon>
        <taxon>Tracheophyta</taxon>
        <taxon>Spermatophyta</taxon>
        <taxon>Magnoliopsida</taxon>
        <taxon>eudicotyledons</taxon>
        <taxon>Gunneridae</taxon>
        <taxon>Pentapetalae</taxon>
        <taxon>rosids</taxon>
        <taxon>fabids</taxon>
        <taxon>Malpighiales</taxon>
        <taxon>Salicaceae</taxon>
        <taxon>Flacourtieae</taxon>
        <taxon>Dovyalis</taxon>
    </lineage>
</organism>
<dbReference type="AlphaFoldDB" id="A0AAV1RQ59"/>
<accession>A0AAV1RQ59</accession>
<evidence type="ECO:0000313" key="2">
    <source>
        <dbReference type="EMBL" id="CAK7338835.1"/>
    </source>
</evidence>
<evidence type="ECO:0000256" key="1">
    <source>
        <dbReference type="SAM" id="MobiDB-lite"/>
    </source>
</evidence>